<accession>A0A3P7M9A5</accession>
<keyword evidence="2" id="KW-1185">Reference proteome</keyword>
<dbReference type="AlphaFoldDB" id="A0A3P7M9A5"/>
<proteinExistence type="predicted"/>
<reference evidence="1 2" key="1">
    <citation type="submission" date="2018-11" db="EMBL/GenBank/DDBJ databases">
        <authorList>
            <consortium name="Pathogen Informatics"/>
        </authorList>
    </citation>
    <scope>NUCLEOTIDE SEQUENCE [LARGE SCALE GENOMIC DNA]</scope>
</reference>
<dbReference type="OrthoDB" id="5791188at2759"/>
<organism evidence="1 2">
    <name type="scientific">Cylicostephanus goldi</name>
    <name type="common">Nematode worm</name>
    <dbReference type="NCBI Taxonomy" id="71465"/>
    <lineage>
        <taxon>Eukaryota</taxon>
        <taxon>Metazoa</taxon>
        <taxon>Ecdysozoa</taxon>
        <taxon>Nematoda</taxon>
        <taxon>Chromadorea</taxon>
        <taxon>Rhabditida</taxon>
        <taxon>Rhabditina</taxon>
        <taxon>Rhabditomorpha</taxon>
        <taxon>Strongyloidea</taxon>
        <taxon>Strongylidae</taxon>
        <taxon>Cylicostephanus</taxon>
    </lineage>
</organism>
<dbReference type="Proteomes" id="UP000271889">
    <property type="component" value="Unassembled WGS sequence"/>
</dbReference>
<dbReference type="EMBL" id="UYRV01106740">
    <property type="protein sequence ID" value="VDN22730.1"/>
    <property type="molecule type" value="Genomic_DNA"/>
</dbReference>
<name>A0A3P7M9A5_CYLGO</name>
<evidence type="ECO:0000313" key="1">
    <source>
        <dbReference type="EMBL" id="VDN22730.1"/>
    </source>
</evidence>
<sequence length="96" mass="11011">MDVHYDLETVDEDLKKVLAHATPVKCQRLCWVSSLRASSAAGETFENTAFEQCQRIEGTEVTDYVRQMSRYTVSLQFQVFLAGLGFLSPKYERKIK</sequence>
<protein>
    <submittedName>
        <fullName evidence="1">Uncharacterized protein</fullName>
    </submittedName>
</protein>
<evidence type="ECO:0000313" key="2">
    <source>
        <dbReference type="Proteomes" id="UP000271889"/>
    </source>
</evidence>
<gene>
    <name evidence="1" type="ORF">CGOC_LOCUS9385</name>
</gene>